<dbReference type="EMBL" id="CP098827">
    <property type="protein sequence ID" value="XBO71449.1"/>
    <property type="molecule type" value="Genomic_DNA"/>
</dbReference>
<accession>A0AAU7KIP7</accession>
<dbReference type="SUPFAM" id="SSF52317">
    <property type="entry name" value="Class I glutamine amidotransferase-like"/>
    <property type="match status" value="1"/>
</dbReference>
<dbReference type="RefSeq" id="WP_108131591.1">
    <property type="nucleotide sequence ID" value="NZ_CP098827.1"/>
</dbReference>
<dbReference type="InterPro" id="IPR044992">
    <property type="entry name" value="ChyE-like"/>
</dbReference>
<name>A0AAU7KIP7_9GAMM</name>
<dbReference type="PANTHER" id="PTHR42695">
    <property type="entry name" value="GLUTAMINE AMIDOTRANSFERASE YLR126C-RELATED"/>
    <property type="match status" value="1"/>
</dbReference>
<organism evidence="1">
    <name type="scientific">Halomonas sp. RT37</name>
    <dbReference type="NCBI Taxonomy" id="2950872"/>
    <lineage>
        <taxon>Bacteria</taxon>
        <taxon>Pseudomonadati</taxon>
        <taxon>Pseudomonadota</taxon>
        <taxon>Gammaproteobacteria</taxon>
        <taxon>Oceanospirillales</taxon>
        <taxon>Halomonadaceae</taxon>
        <taxon>Halomonas</taxon>
    </lineage>
</organism>
<evidence type="ECO:0000313" key="1">
    <source>
        <dbReference type="EMBL" id="XBO71449.1"/>
    </source>
</evidence>
<gene>
    <name evidence="1" type="ORF">NFG58_01645</name>
</gene>
<proteinExistence type="predicted"/>
<reference evidence="1" key="1">
    <citation type="submission" date="2022-06" db="EMBL/GenBank/DDBJ databases">
        <title>A novel DMS-producing enzyme.</title>
        <authorList>
            <person name="Zhang Y."/>
        </authorList>
    </citation>
    <scope>NUCLEOTIDE SEQUENCE</scope>
    <source>
        <strain evidence="1">RT37</strain>
    </source>
</reference>
<dbReference type="AlphaFoldDB" id="A0AAU7KIP7"/>
<dbReference type="PANTHER" id="PTHR42695:SF5">
    <property type="entry name" value="GLUTAMINE AMIDOTRANSFERASE YLR126C-RELATED"/>
    <property type="match status" value="1"/>
</dbReference>
<dbReference type="GO" id="GO:0005829">
    <property type="term" value="C:cytosol"/>
    <property type="evidence" value="ECO:0007669"/>
    <property type="project" value="TreeGrafter"/>
</dbReference>
<keyword evidence="1" id="KW-0315">Glutamine amidotransferase</keyword>
<sequence length="229" mass="25052">MHLHLLKHHPDLGPARIGDWLASMGHSFTVFHLYDGELVPRPGDCDALIILDDLEDRDQAPWLKAERKLIDQMLDGHKPLLGLGAGARRIAEALDAPVGRGTQAEAGWQTVSLADDSPFDLPDDFPALLWHRQVFGLPDDALPLGGTPTSPVLGFAWDAGRVVGLACHLHHHQESLTAFLETMPLPQGADASPRTQSPETILAEARRLDTLAPLLDRLLSQWLRTAPDV</sequence>
<dbReference type="InterPro" id="IPR029062">
    <property type="entry name" value="Class_I_gatase-like"/>
</dbReference>
<dbReference type="Gene3D" id="3.40.50.880">
    <property type="match status" value="1"/>
</dbReference>
<dbReference type="CDD" id="cd01741">
    <property type="entry name" value="GATase1_1"/>
    <property type="match status" value="1"/>
</dbReference>
<protein>
    <submittedName>
        <fullName evidence="1">Type 1 glutamine amidotransferase</fullName>
    </submittedName>
</protein>